<name>A0A8X6TK74_NEPPI</name>
<sequence>CSANLLNFCNPEKCKALQPLKDLQDVQYLPDAEDLKRICPRFLKFLDCEFDNIKECNGVGIAELALSPNRSIAGISTLLLNIGSLAVDVCDENTALHQDYVASVECFREFAKIQPGPECINETRRLALGFYEF</sequence>
<dbReference type="EMBL" id="BMAW01059956">
    <property type="protein sequence ID" value="GFT23749.1"/>
    <property type="molecule type" value="Genomic_DNA"/>
</dbReference>
<keyword evidence="2" id="KW-1185">Reference proteome</keyword>
<evidence type="ECO:0000313" key="1">
    <source>
        <dbReference type="EMBL" id="GFT23749.1"/>
    </source>
</evidence>
<comment type="caution">
    <text evidence="1">The sequence shown here is derived from an EMBL/GenBank/DDBJ whole genome shotgun (WGS) entry which is preliminary data.</text>
</comment>
<proteinExistence type="predicted"/>
<evidence type="ECO:0000313" key="2">
    <source>
        <dbReference type="Proteomes" id="UP000887013"/>
    </source>
</evidence>
<dbReference type="OrthoDB" id="6420301at2759"/>
<protein>
    <submittedName>
        <fullName evidence="1">Uncharacterized protein</fullName>
    </submittedName>
</protein>
<feature type="non-terminal residue" evidence="1">
    <location>
        <position position="133"/>
    </location>
</feature>
<reference evidence="1" key="1">
    <citation type="submission" date="2020-08" db="EMBL/GenBank/DDBJ databases">
        <title>Multicomponent nature underlies the extraordinary mechanical properties of spider dragline silk.</title>
        <authorList>
            <person name="Kono N."/>
            <person name="Nakamura H."/>
            <person name="Mori M."/>
            <person name="Yoshida Y."/>
            <person name="Ohtoshi R."/>
            <person name="Malay A.D."/>
            <person name="Moran D.A.P."/>
            <person name="Tomita M."/>
            <person name="Numata K."/>
            <person name="Arakawa K."/>
        </authorList>
    </citation>
    <scope>NUCLEOTIDE SEQUENCE</scope>
</reference>
<gene>
    <name evidence="1" type="primary">NCL1_07648</name>
    <name evidence="1" type="ORF">NPIL_597621</name>
</gene>
<organism evidence="1 2">
    <name type="scientific">Nephila pilipes</name>
    <name type="common">Giant wood spider</name>
    <name type="synonym">Nephila maculata</name>
    <dbReference type="NCBI Taxonomy" id="299642"/>
    <lineage>
        <taxon>Eukaryota</taxon>
        <taxon>Metazoa</taxon>
        <taxon>Ecdysozoa</taxon>
        <taxon>Arthropoda</taxon>
        <taxon>Chelicerata</taxon>
        <taxon>Arachnida</taxon>
        <taxon>Araneae</taxon>
        <taxon>Araneomorphae</taxon>
        <taxon>Entelegynae</taxon>
        <taxon>Araneoidea</taxon>
        <taxon>Nephilidae</taxon>
        <taxon>Nephila</taxon>
    </lineage>
</organism>
<accession>A0A8X6TK74</accession>
<dbReference type="Proteomes" id="UP000887013">
    <property type="component" value="Unassembled WGS sequence"/>
</dbReference>
<dbReference type="AlphaFoldDB" id="A0A8X6TK74"/>